<dbReference type="AlphaFoldDB" id="A0A1R0H2F5"/>
<comment type="caution">
    <text evidence="5">The sequence shown here is derived from an EMBL/GenBank/DDBJ whole genome shotgun (WGS) entry which is preliminary data.</text>
</comment>
<feature type="compositionally biased region" description="Basic and acidic residues" evidence="4">
    <location>
        <begin position="205"/>
        <end position="215"/>
    </location>
</feature>
<dbReference type="SUPFAM" id="SSF52540">
    <property type="entry name" value="P-loop containing nucleoside triphosphate hydrolases"/>
    <property type="match status" value="1"/>
</dbReference>
<keyword evidence="5" id="KW-0378">Hydrolase</keyword>
<reference evidence="5 6" key="1">
    <citation type="journal article" date="2016" name="Mol. Biol. Evol.">
        <title>Genome-Wide Survey of Gut Fungi (Harpellales) Reveals the First Horizontally Transferred Ubiquitin Gene from a Mosquito Host.</title>
        <authorList>
            <person name="Wang Y."/>
            <person name="White M.M."/>
            <person name="Kvist S."/>
            <person name="Moncalvo J.M."/>
        </authorList>
    </citation>
    <scope>NUCLEOTIDE SEQUENCE [LARGE SCALE GENOMIC DNA]</scope>
    <source>
        <strain evidence="5 6">ALG-7-W6</strain>
    </source>
</reference>
<dbReference type="InterPro" id="IPR050520">
    <property type="entry name" value="INO80/SWR1_helicase"/>
</dbReference>
<feature type="compositionally biased region" description="Basic and acidic residues" evidence="4">
    <location>
        <begin position="152"/>
        <end position="165"/>
    </location>
</feature>
<organism evidence="5 6">
    <name type="scientific">Smittium mucronatum</name>
    <dbReference type="NCBI Taxonomy" id="133383"/>
    <lineage>
        <taxon>Eukaryota</taxon>
        <taxon>Fungi</taxon>
        <taxon>Fungi incertae sedis</taxon>
        <taxon>Zoopagomycota</taxon>
        <taxon>Kickxellomycotina</taxon>
        <taxon>Harpellomycetes</taxon>
        <taxon>Harpellales</taxon>
        <taxon>Legeriomycetaceae</taxon>
        <taxon>Smittium</taxon>
    </lineage>
</organism>
<dbReference type="GO" id="GO:0005634">
    <property type="term" value="C:nucleus"/>
    <property type="evidence" value="ECO:0007669"/>
    <property type="project" value="UniProtKB-SubCell"/>
</dbReference>
<feature type="region of interest" description="Disordered" evidence="4">
    <location>
        <begin position="181"/>
        <end position="218"/>
    </location>
</feature>
<dbReference type="GO" id="GO:0016887">
    <property type="term" value="F:ATP hydrolysis activity"/>
    <property type="evidence" value="ECO:0007669"/>
    <property type="project" value="TreeGrafter"/>
</dbReference>
<dbReference type="GO" id="GO:0005524">
    <property type="term" value="F:ATP binding"/>
    <property type="evidence" value="ECO:0007669"/>
    <property type="project" value="UniProtKB-KW"/>
</dbReference>
<comment type="subcellular location">
    <subcellularLocation>
        <location evidence="1">Nucleus</location>
    </subcellularLocation>
</comment>
<proteinExistence type="predicted"/>
<evidence type="ECO:0000256" key="3">
    <source>
        <dbReference type="ARBA" id="ARBA00022840"/>
    </source>
</evidence>
<accession>A0A1R0H2F5</accession>
<feature type="region of interest" description="Disordered" evidence="4">
    <location>
        <begin position="141"/>
        <end position="165"/>
    </location>
</feature>
<keyword evidence="5" id="KW-0347">Helicase</keyword>
<dbReference type="STRING" id="133383.A0A1R0H2F5"/>
<dbReference type="InterPro" id="IPR027417">
    <property type="entry name" value="P-loop_NTPase"/>
</dbReference>
<dbReference type="OrthoDB" id="448448at2759"/>
<evidence type="ECO:0000256" key="2">
    <source>
        <dbReference type="ARBA" id="ARBA00022741"/>
    </source>
</evidence>
<dbReference type="GO" id="GO:0006338">
    <property type="term" value="P:chromatin remodeling"/>
    <property type="evidence" value="ECO:0007669"/>
    <property type="project" value="TreeGrafter"/>
</dbReference>
<sequence>MDNQCMDRCHRIGQVRDVKVYRMISKGTVEESIWQKALQKRVLDQVVIQDGNFIEPQNAAAIKPKKPKRKVQHGGVDWAELANSVLEERSGLTNLEKGDERAAMVGDDYVNAEMVEADMEDEKALELAMKEIETLDDVDFKDEGCVEGGGLSDREPDSENKKEGYRPEIEQLVSSIKCEQLETGEPADESGIGKIEIGEPAGEARSGKVEIREPVGEAGSGEIEIGHIDDYIVEYIQTNEFVS</sequence>
<dbReference type="Proteomes" id="UP000187455">
    <property type="component" value="Unassembled WGS sequence"/>
</dbReference>
<keyword evidence="2" id="KW-0547">Nucleotide-binding</keyword>
<evidence type="ECO:0000256" key="1">
    <source>
        <dbReference type="ARBA" id="ARBA00004123"/>
    </source>
</evidence>
<gene>
    <name evidence="5" type="ORF">AYI68_g2551</name>
</gene>
<keyword evidence="6" id="KW-1185">Reference proteome</keyword>
<evidence type="ECO:0000313" key="6">
    <source>
        <dbReference type="Proteomes" id="UP000187455"/>
    </source>
</evidence>
<dbReference type="GO" id="GO:0003677">
    <property type="term" value="F:DNA binding"/>
    <property type="evidence" value="ECO:0007669"/>
    <property type="project" value="UniProtKB-KW"/>
</dbReference>
<keyword evidence="3" id="KW-0067">ATP-binding</keyword>
<evidence type="ECO:0000313" key="5">
    <source>
        <dbReference type="EMBL" id="OLY83310.1"/>
    </source>
</evidence>
<protein>
    <submittedName>
        <fullName evidence="5">Helicase SWR1</fullName>
    </submittedName>
</protein>
<dbReference type="GO" id="GO:0042393">
    <property type="term" value="F:histone binding"/>
    <property type="evidence" value="ECO:0007669"/>
    <property type="project" value="TreeGrafter"/>
</dbReference>
<evidence type="ECO:0000256" key="4">
    <source>
        <dbReference type="SAM" id="MobiDB-lite"/>
    </source>
</evidence>
<dbReference type="Gene3D" id="3.40.50.300">
    <property type="entry name" value="P-loop containing nucleotide triphosphate hydrolases"/>
    <property type="match status" value="1"/>
</dbReference>
<dbReference type="GO" id="GO:0004386">
    <property type="term" value="F:helicase activity"/>
    <property type="evidence" value="ECO:0007669"/>
    <property type="project" value="UniProtKB-KW"/>
</dbReference>
<name>A0A1R0H2F5_9FUNG</name>
<dbReference type="PANTHER" id="PTHR45685">
    <property type="entry name" value="HELICASE SRCAP-RELATED"/>
    <property type="match status" value="1"/>
</dbReference>
<dbReference type="EMBL" id="LSSL01000962">
    <property type="protein sequence ID" value="OLY83310.1"/>
    <property type="molecule type" value="Genomic_DNA"/>
</dbReference>